<dbReference type="Proteomes" id="UP000597762">
    <property type="component" value="Unassembled WGS sequence"/>
</dbReference>
<sequence length="506" mass="55905">MNRQKDEKGKLFIGRLSWETQSDTLLNYFSRYGEVIDCVVMKNKVTGCSRGFGFVTYKDPECVHLILSGGPHIIDGRQVDPKACNPRTPYKVVETKPQSAPPENQNRKIFVGGLPFDVDEGILIDFFSRYGKVKEASIMYDLQKGRSRGFGFLTFNNEDSVDEVCKEHFVTINGKQVECKRAEPLSKSKIPQDNDGSSSNNNNYFMPNSPPPPPPMLHQLQHPPPSLDLKPAPPAPGIEMWRPPPEGSNSENRKDMTSENGYNSVSNGDSVRQPYTANGAIPSIYQPVSYPGIYSIAQQQQMRQQQQSAVPVQQPTTAGQTYPPPVYPNFSSPPPQQSAHDYMAPWNQPASLESPGQTAPSDRGQWTGVPPPNLLPTQLPPQQQQQQPPPPPPLQPNSSYSISNQMTSPSTLPTVYPGLSPLGQLKIPPNFVNTPQTPVQQPTPGMPYSNFGFGDNENANFPTGPATPSPAGNGHMMMFTHTDAANPGHTYNQRQPITQSYHPYRR</sequence>
<feature type="compositionally biased region" description="Polar residues" evidence="6">
    <location>
        <begin position="348"/>
        <end position="360"/>
    </location>
</feature>
<feature type="domain" description="RRM" evidence="7">
    <location>
        <begin position="107"/>
        <end position="184"/>
    </location>
</feature>
<dbReference type="AlphaFoldDB" id="A0A812BXB9"/>
<keyword evidence="3" id="KW-0677">Repeat</keyword>
<evidence type="ECO:0000256" key="1">
    <source>
        <dbReference type="ARBA" id="ARBA00004496"/>
    </source>
</evidence>
<evidence type="ECO:0000259" key="7">
    <source>
        <dbReference type="PROSITE" id="PS50102"/>
    </source>
</evidence>
<dbReference type="CDD" id="cd12325">
    <property type="entry name" value="RRM1_hnRNPA_hnRNPD_like"/>
    <property type="match status" value="1"/>
</dbReference>
<keyword evidence="4 5" id="KW-0694">RNA-binding</keyword>
<feature type="compositionally biased region" description="Pro residues" evidence="6">
    <location>
        <begin position="322"/>
        <end position="336"/>
    </location>
</feature>
<evidence type="ECO:0000256" key="6">
    <source>
        <dbReference type="SAM" id="MobiDB-lite"/>
    </source>
</evidence>
<dbReference type="OrthoDB" id="1875751at2759"/>
<accession>A0A812BXB9</accession>
<feature type="domain" description="RRM" evidence="7">
    <location>
        <begin position="9"/>
        <end position="97"/>
    </location>
</feature>
<feature type="compositionally biased region" description="Polar residues" evidence="6">
    <location>
        <begin position="258"/>
        <end position="274"/>
    </location>
</feature>
<dbReference type="Gene3D" id="3.30.70.330">
    <property type="match status" value="2"/>
</dbReference>
<feature type="compositionally biased region" description="Low complexity" evidence="6">
    <location>
        <begin position="197"/>
        <end position="207"/>
    </location>
</feature>
<reference evidence="8" key="1">
    <citation type="submission" date="2021-01" db="EMBL/GenBank/DDBJ databases">
        <authorList>
            <person name="Li R."/>
            <person name="Bekaert M."/>
        </authorList>
    </citation>
    <scope>NUCLEOTIDE SEQUENCE</scope>
    <source>
        <strain evidence="8">Farmed</strain>
    </source>
</reference>
<dbReference type="PANTHER" id="PTHR48032">
    <property type="entry name" value="RNA-BINDING PROTEIN MUSASHI HOMOLOG RBP6"/>
    <property type="match status" value="1"/>
</dbReference>
<gene>
    <name evidence="8" type="ORF">SPHA_25829</name>
</gene>
<feature type="compositionally biased region" description="Polar residues" evidence="6">
    <location>
        <begin position="489"/>
        <end position="506"/>
    </location>
</feature>
<name>A0A812BXB9_ACAPH</name>
<dbReference type="InterPro" id="IPR000504">
    <property type="entry name" value="RRM_dom"/>
</dbReference>
<feature type="compositionally biased region" description="Low complexity" evidence="6">
    <location>
        <begin position="305"/>
        <end position="315"/>
    </location>
</feature>
<feature type="compositionally biased region" description="Basic and acidic residues" evidence="6">
    <location>
        <begin position="183"/>
        <end position="192"/>
    </location>
</feature>
<keyword evidence="2" id="KW-0963">Cytoplasm</keyword>
<dbReference type="PROSITE" id="PS50102">
    <property type="entry name" value="RRM"/>
    <property type="match status" value="2"/>
</dbReference>
<dbReference type="GO" id="GO:0003729">
    <property type="term" value="F:mRNA binding"/>
    <property type="evidence" value="ECO:0007669"/>
    <property type="project" value="TreeGrafter"/>
</dbReference>
<evidence type="ECO:0000256" key="5">
    <source>
        <dbReference type="PROSITE-ProRule" id="PRU00176"/>
    </source>
</evidence>
<proteinExistence type="predicted"/>
<dbReference type="SUPFAM" id="SSF54928">
    <property type="entry name" value="RNA-binding domain, RBD"/>
    <property type="match status" value="2"/>
</dbReference>
<dbReference type="PANTHER" id="PTHR48032:SF18">
    <property type="entry name" value="RRM DOMAIN-CONTAINING PROTEIN"/>
    <property type="match status" value="1"/>
</dbReference>
<protein>
    <submittedName>
        <fullName evidence="8">MSI</fullName>
    </submittedName>
</protein>
<feature type="compositionally biased region" description="Pro residues" evidence="6">
    <location>
        <begin position="208"/>
        <end position="246"/>
    </location>
</feature>
<comment type="subcellular location">
    <subcellularLocation>
        <location evidence="1">Cytoplasm</location>
    </subcellularLocation>
</comment>
<feature type="compositionally biased region" description="Polar residues" evidence="6">
    <location>
        <begin position="397"/>
        <end position="413"/>
    </location>
</feature>
<dbReference type="GO" id="GO:0005737">
    <property type="term" value="C:cytoplasm"/>
    <property type="evidence" value="ECO:0007669"/>
    <property type="project" value="UniProtKB-SubCell"/>
</dbReference>
<feature type="compositionally biased region" description="Low complexity" evidence="6">
    <location>
        <begin position="375"/>
        <end position="386"/>
    </location>
</feature>
<evidence type="ECO:0000313" key="8">
    <source>
        <dbReference type="EMBL" id="CAE1247766.1"/>
    </source>
</evidence>
<dbReference type="Pfam" id="PF00076">
    <property type="entry name" value="RRM_1"/>
    <property type="match status" value="2"/>
</dbReference>
<evidence type="ECO:0000256" key="3">
    <source>
        <dbReference type="ARBA" id="ARBA00022737"/>
    </source>
</evidence>
<dbReference type="InterPro" id="IPR035979">
    <property type="entry name" value="RBD_domain_sf"/>
</dbReference>
<evidence type="ECO:0000256" key="4">
    <source>
        <dbReference type="ARBA" id="ARBA00022884"/>
    </source>
</evidence>
<feature type="region of interest" description="Disordered" evidence="6">
    <location>
        <begin position="485"/>
        <end position="506"/>
    </location>
</feature>
<organism evidence="8 9">
    <name type="scientific">Acanthosepion pharaonis</name>
    <name type="common">Pharaoh cuttlefish</name>
    <name type="synonym">Sepia pharaonis</name>
    <dbReference type="NCBI Taxonomy" id="158019"/>
    <lineage>
        <taxon>Eukaryota</taxon>
        <taxon>Metazoa</taxon>
        <taxon>Spiralia</taxon>
        <taxon>Lophotrochozoa</taxon>
        <taxon>Mollusca</taxon>
        <taxon>Cephalopoda</taxon>
        <taxon>Coleoidea</taxon>
        <taxon>Decapodiformes</taxon>
        <taxon>Sepiida</taxon>
        <taxon>Sepiina</taxon>
        <taxon>Sepiidae</taxon>
        <taxon>Acanthosepion</taxon>
    </lineage>
</organism>
<feature type="region of interest" description="Disordered" evidence="6">
    <location>
        <begin position="183"/>
        <end position="274"/>
    </location>
</feature>
<dbReference type="EMBL" id="CAHIKZ030000981">
    <property type="protein sequence ID" value="CAE1247766.1"/>
    <property type="molecule type" value="Genomic_DNA"/>
</dbReference>
<dbReference type="SMART" id="SM00360">
    <property type="entry name" value="RRM"/>
    <property type="match status" value="2"/>
</dbReference>
<comment type="caution">
    <text evidence="8">The sequence shown here is derived from an EMBL/GenBank/DDBJ whole genome shotgun (WGS) entry which is preliminary data.</text>
</comment>
<keyword evidence="9" id="KW-1185">Reference proteome</keyword>
<evidence type="ECO:0000313" key="9">
    <source>
        <dbReference type="Proteomes" id="UP000597762"/>
    </source>
</evidence>
<evidence type="ECO:0000256" key="2">
    <source>
        <dbReference type="ARBA" id="ARBA00022490"/>
    </source>
</evidence>
<feature type="region of interest" description="Disordered" evidence="6">
    <location>
        <begin position="305"/>
        <end position="421"/>
    </location>
</feature>
<dbReference type="GO" id="GO:0006417">
    <property type="term" value="P:regulation of translation"/>
    <property type="evidence" value="ECO:0007669"/>
    <property type="project" value="TreeGrafter"/>
</dbReference>
<dbReference type="InterPro" id="IPR012677">
    <property type="entry name" value="Nucleotide-bd_a/b_plait_sf"/>
</dbReference>